<gene>
    <name evidence="9" type="ORF">VNO77_35420</name>
</gene>
<dbReference type="GO" id="GO:0005634">
    <property type="term" value="C:nucleus"/>
    <property type="evidence" value="ECO:0007669"/>
    <property type="project" value="UniProtKB-SubCell"/>
</dbReference>
<comment type="subcellular location">
    <subcellularLocation>
        <location evidence="2">Cytoplasm</location>
    </subcellularLocation>
    <subcellularLocation>
        <location evidence="1">Nucleus</location>
    </subcellularLocation>
</comment>
<evidence type="ECO:0000259" key="8">
    <source>
        <dbReference type="Pfam" id="PF18117"/>
    </source>
</evidence>
<comment type="caution">
    <text evidence="9">The sequence shown here is derived from an EMBL/GenBank/DDBJ whole genome shotgun (WGS) entry which is preliminary data.</text>
</comment>
<dbReference type="Pfam" id="PF18117">
    <property type="entry name" value="EDS1_EP"/>
    <property type="match status" value="2"/>
</dbReference>
<protein>
    <recommendedName>
        <fullName evidence="11">Senescence-associated carboxylesterase 101</fullName>
    </recommendedName>
</protein>
<dbReference type="GO" id="GO:0005737">
    <property type="term" value="C:cytoplasm"/>
    <property type="evidence" value="ECO:0007669"/>
    <property type="project" value="UniProtKB-SubCell"/>
</dbReference>
<keyword evidence="5" id="KW-0611">Plant defense</keyword>
<dbReference type="GO" id="GO:0052689">
    <property type="term" value="F:carboxylic ester hydrolase activity"/>
    <property type="evidence" value="ECO:0007669"/>
    <property type="project" value="InterPro"/>
</dbReference>
<keyword evidence="6" id="KW-0539">Nucleus</keyword>
<dbReference type="Proteomes" id="UP001367508">
    <property type="component" value="Unassembled WGS sequence"/>
</dbReference>
<accession>A0AAN9KEN2</accession>
<keyword evidence="3" id="KW-0963">Cytoplasm</keyword>
<dbReference type="InterPro" id="IPR044603">
    <property type="entry name" value="SAG101-like"/>
</dbReference>
<evidence type="ECO:0000313" key="10">
    <source>
        <dbReference type="Proteomes" id="UP001367508"/>
    </source>
</evidence>
<reference evidence="9 10" key="1">
    <citation type="submission" date="2024-01" db="EMBL/GenBank/DDBJ databases">
        <title>The genomes of 5 underutilized Papilionoideae crops provide insights into root nodulation and disease resistanc.</title>
        <authorList>
            <person name="Jiang F."/>
        </authorList>
    </citation>
    <scope>NUCLEOTIDE SEQUENCE [LARGE SCALE GENOMIC DNA]</scope>
    <source>
        <strain evidence="9">LVBAO_FW01</strain>
        <tissue evidence="9">Leaves</tissue>
    </source>
</reference>
<dbReference type="GO" id="GO:0006952">
    <property type="term" value="P:defense response"/>
    <property type="evidence" value="ECO:0007669"/>
    <property type="project" value="UniProtKB-KW"/>
</dbReference>
<proteinExistence type="predicted"/>
<evidence type="ECO:0000256" key="3">
    <source>
        <dbReference type="ARBA" id="ARBA00022490"/>
    </source>
</evidence>
<keyword evidence="10" id="KW-1185">Reference proteome</keyword>
<dbReference type="GO" id="GO:0006629">
    <property type="term" value="P:lipid metabolic process"/>
    <property type="evidence" value="ECO:0007669"/>
    <property type="project" value="InterPro"/>
</dbReference>
<organism evidence="9 10">
    <name type="scientific">Canavalia gladiata</name>
    <name type="common">Sword bean</name>
    <name type="synonym">Dolichos gladiatus</name>
    <dbReference type="NCBI Taxonomy" id="3824"/>
    <lineage>
        <taxon>Eukaryota</taxon>
        <taxon>Viridiplantae</taxon>
        <taxon>Streptophyta</taxon>
        <taxon>Embryophyta</taxon>
        <taxon>Tracheophyta</taxon>
        <taxon>Spermatophyta</taxon>
        <taxon>Magnoliopsida</taxon>
        <taxon>eudicotyledons</taxon>
        <taxon>Gunneridae</taxon>
        <taxon>Pentapetalae</taxon>
        <taxon>rosids</taxon>
        <taxon>fabids</taxon>
        <taxon>Fabales</taxon>
        <taxon>Fabaceae</taxon>
        <taxon>Papilionoideae</taxon>
        <taxon>50 kb inversion clade</taxon>
        <taxon>NPAAA clade</taxon>
        <taxon>indigoferoid/millettioid clade</taxon>
        <taxon>Phaseoleae</taxon>
        <taxon>Canavalia</taxon>
    </lineage>
</organism>
<evidence type="ECO:0000256" key="2">
    <source>
        <dbReference type="ARBA" id="ARBA00004496"/>
    </source>
</evidence>
<dbReference type="InterPro" id="IPR029058">
    <property type="entry name" value="AB_hydrolase_fold"/>
</dbReference>
<feature type="domain" description="EDS1 EP" evidence="8">
    <location>
        <begin position="738"/>
        <end position="826"/>
    </location>
</feature>
<dbReference type="Gene3D" id="3.40.50.1820">
    <property type="entry name" value="alpha/beta hydrolase"/>
    <property type="match status" value="1"/>
</dbReference>
<sequence length="852" mass="97864">MSSPASSFRLLMRALGFTPQAVGNQSTNWVVLFILMVDTDPKKRGEPKAVRVSVQSSSSVSEGAFLLLYAPMYQATDHVLDMEDGSKARSGTKPLDFQRVLTYLITSVVCNDINLQVTASYISFYFQLPILPSTLSSAMSQFTPSNSRMEIAPFVISTGLLCRTWDVISSRDEDEGIVSNKGEGLSWKVYKKPFSDFIIIAFEANTDSNLQEDLVLSSAIREMNFHHFDFLSTKRNPMFCVDRTAFSLLYKNHQRLDAWKKFEVNSSTPLIVTGHGLGGSVASLFTISLLESIRLGKNRPLCITFGSPLIGDKKLQQTLSYSPIWISCFLHVVSLKDPLPTLFITNPNPQANAYMPFGTFLLCSDENSTCFENPDTILELLKVLRSIHYQNQGFEFTHYGHLVEYLNHKAICKDLTSLVEDMPPLENSISLQFRALGLIPHMQQQNIDINTLVRRMENMERKFIFHKVLQFFPSKKPNVMKINMAKLEWYKKDCKNKNIGYYDSYKKMENTIDLDVVKLHKTLTNYWEKMVEEADNKPKKRGTAFRRSWLYAGTSYRRMVEPLAIADYYKGGGKDYVSNRSKHYVLLEEWFKNETTKAERSNIEAILKAENSYFWECVEKALLSRQQSMVVCDIEDNFDMLSDDEIEEAIPTMCPSFWSRVDGLLLSNKELNVDEEVLNGTMKDIKPCFEACVDGALLSRQGSVVVKDNEKNLNEFGAHVNKALLSRPESMVVRDRRRKINVEVILTTDSCFWAHVEEAILSCQELKVVEEKQDTLWKLVQFEDYVYRLLRNYELSPDIFLQRSSYMRWWNEYKAIKGTSYNSELAIFMNDPGKRARYTSGAYDFPYSLQSY</sequence>
<evidence type="ECO:0000256" key="5">
    <source>
        <dbReference type="ARBA" id="ARBA00022821"/>
    </source>
</evidence>
<dbReference type="SUPFAM" id="SSF53474">
    <property type="entry name" value="alpha/beta-Hydrolases"/>
    <property type="match status" value="1"/>
</dbReference>
<evidence type="ECO:0000256" key="4">
    <source>
        <dbReference type="ARBA" id="ARBA00022801"/>
    </source>
</evidence>
<evidence type="ECO:0000313" key="9">
    <source>
        <dbReference type="EMBL" id="KAK7316405.1"/>
    </source>
</evidence>
<evidence type="ECO:0008006" key="11">
    <source>
        <dbReference type="Google" id="ProtNLM"/>
    </source>
</evidence>
<dbReference type="Pfam" id="PF01764">
    <property type="entry name" value="Lipase_3"/>
    <property type="match status" value="1"/>
</dbReference>
<feature type="domain" description="EDS1 EP" evidence="8">
    <location>
        <begin position="485"/>
        <end position="633"/>
    </location>
</feature>
<evidence type="ECO:0000256" key="1">
    <source>
        <dbReference type="ARBA" id="ARBA00004123"/>
    </source>
</evidence>
<evidence type="ECO:0000259" key="7">
    <source>
        <dbReference type="Pfam" id="PF01764"/>
    </source>
</evidence>
<keyword evidence="4" id="KW-0378">Hydrolase</keyword>
<dbReference type="PANTHER" id="PTHR46898:SF3">
    <property type="entry name" value="FUNGAL LIPASE-LIKE DOMAIN-CONTAINING PROTEIN"/>
    <property type="match status" value="1"/>
</dbReference>
<dbReference type="PANTHER" id="PTHR46898">
    <property type="entry name" value="SENESCENCE-ASSOCIATED CARBOXYLESTERASE 101"/>
    <property type="match status" value="1"/>
</dbReference>
<evidence type="ECO:0000256" key="6">
    <source>
        <dbReference type="ARBA" id="ARBA00023242"/>
    </source>
</evidence>
<name>A0AAN9KEN2_CANGL</name>
<dbReference type="AlphaFoldDB" id="A0AAN9KEN2"/>
<dbReference type="InterPro" id="IPR002921">
    <property type="entry name" value="Fungal_lipase-type"/>
</dbReference>
<dbReference type="InterPro" id="IPR041266">
    <property type="entry name" value="EDS1_EP"/>
</dbReference>
<dbReference type="EMBL" id="JAYMYQ010000008">
    <property type="protein sequence ID" value="KAK7316405.1"/>
    <property type="molecule type" value="Genomic_DNA"/>
</dbReference>
<feature type="domain" description="Fungal lipase-type" evidence="7">
    <location>
        <begin position="263"/>
        <end position="343"/>
    </location>
</feature>